<feature type="region of interest" description="Disordered" evidence="7">
    <location>
        <begin position="673"/>
        <end position="696"/>
    </location>
</feature>
<feature type="compositionally biased region" description="Acidic residues" evidence="7">
    <location>
        <begin position="673"/>
        <end position="689"/>
    </location>
</feature>
<dbReference type="PIRSF" id="PIRSF009375">
    <property type="entry name" value="Retromer_Vps35"/>
    <property type="match status" value="1"/>
</dbReference>
<dbReference type="GO" id="GO:0005770">
    <property type="term" value="C:late endosome"/>
    <property type="evidence" value="ECO:0007669"/>
    <property type="project" value="TreeGrafter"/>
</dbReference>
<evidence type="ECO:0000256" key="3">
    <source>
        <dbReference type="ARBA" id="ARBA00022448"/>
    </source>
</evidence>
<proteinExistence type="inferred from homology"/>
<evidence type="ECO:0000256" key="7">
    <source>
        <dbReference type="SAM" id="MobiDB-lite"/>
    </source>
</evidence>
<dbReference type="InterPro" id="IPR042491">
    <property type="entry name" value="Vps35_C"/>
</dbReference>
<dbReference type="EMBL" id="JASFZW010000001">
    <property type="protein sequence ID" value="KAK2080183.1"/>
    <property type="molecule type" value="Genomic_DNA"/>
</dbReference>
<evidence type="ECO:0000256" key="6">
    <source>
        <dbReference type="PIRNR" id="PIRNR009375"/>
    </source>
</evidence>
<dbReference type="GO" id="GO:0006886">
    <property type="term" value="P:intracellular protein transport"/>
    <property type="evidence" value="ECO:0007669"/>
    <property type="project" value="TreeGrafter"/>
</dbReference>
<dbReference type="GO" id="GO:0030906">
    <property type="term" value="C:retromer, cargo-selective complex"/>
    <property type="evidence" value="ECO:0007669"/>
    <property type="project" value="InterPro"/>
</dbReference>
<keyword evidence="4 6" id="KW-0653">Protein transport</keyword>
<keyword evidence="9" id="KW-1185">Reference proteome</keyword>
<dbReference type="PANTHER" id="PTHR11099:SF0">
    <property type="entry name" value="VACUOLAR PROTEIN SORTING-ASSOCIATED PROTEIN 35"/>
    <property type="match status" value="1"/>
</dbReference>
<dbReference type="Pfam" id="PF03635">
    <property type="entry name" value="Vps35"/>
    <property type="match status" value="1"/>
</dbReference>
<evidence type="ECO:0000256" key="1">
    <source>
        <dbReference type="ARBA" id="ARBA00004170"/>
    </source>
</evidence>
<comment type="subcellular location">
    <subcellularLocation>
        <location evidence="1">Membrane</location>
        <topology evidence="1">Peripheral membrane protein</topology>
    </subcellularLocation>
</comment>
<dbReference type="Gene3D" id="1.25.40.660">
    <property type="entry name" value="Vacuolar protein sorting-associated protein 35, helical subcomplex Vps35-C"/>
    <property type="match status" value="1"/>
</dbReference>
<organism evidence="8 9">
    <name type="scientific">Prototheca wickerhamii</name>
    <dbReference type="NCBI Taxonomy" id="3111"/>
    <lineage>
        <taxon>Eukaryota</taxon>
        <taxon>Viridiplantae</taxon>
        <taxon>Chlorophyta</taxon>
        <taxon>core chlorophytes</taxon>
        <taxon>Trebouxiophyceae</taxon>
        <taxon>Chlorellales</taxon>
        <taxon>Chlorellaceae</taxon>
        <taxon>Prototheca</taxon>
    </lineage>
</organism>
<comment type="caution">
    <text evidence="8">The sequence shown here is derived from an EMBL/GenBank/DDBJ whole genome shotgun (WGS) entry which is preliminary data.</text>
</comment>
<dbReference type="GO" id="GO:0042147">
    <property type="term" value="P:retrograde transport, endosome to Golgi"/>
    <property type="evidence" value="ECO:0007669"/>
    <property type="project" value="InterPro"/>
</dbReference>
<accession>A0AAD9IKU7</accession>
<dbReference type="GO" id="GO:0005829">
    <property type="term" value="C:cytosol"/>
    <property type="evidence" value="ECO:0007669"/>
    <property type="project" value="GOC"/>
</dbReference>
<keyword evidence="5" id="KW-0472">Membrane</keyword>
<evidence type="ECO:0000313" key="9">
    <source>
        <dbReference type="Proteomes" id="UP001255856"/>
    </source>
</evidence>
<evidence type="ECO:0000256" key="4">
    <source>
        <dbReference type="ARBA" id="ARBA00022927"/>
    </source>
</evidence>
<evidence type="ECO:0000313" key="8">
    <source>
        <dbReference type="EMBL" id="KAK2080183.1"/>
    </source>
</evidence>
<name>A0AAD9IKU7_PROWI</name>
<dbReference type="PANTHER" id="PTHR11099">
    <property type="entry name" value="VACUOLAR SORTING PROTEIN 35"/>
    <property type="match status" value="1"/>
</dbReference>
<sequence>MASASVVPSRGEAAAQTQWLKEATLNIKRNAYGLRKAMDDDNVKDALRYSAAMLAELRTSTLGPQRYYEMYMQVSDQLHFLQQFFAEEHHKGRSYAELYELVQHAANLVPRLYLLCTVGACYIKSLQVPAKLILQDMAEMCRGVQHPTRGLFLRAYLVQACRSLLPATGSPYESPEGGNINDAVEFLLLNFTEMNRLWVRLQHQGGVADQERREIDRRELADLVGKNLTYISQLEGLSFELYRDSVLPRVLEQIVSCRDDMAQQYLMQALILAFPDDFHLGTLGPLLDALPALQPGVKVASVLSSLLDRLAQYAAGSPEAVPALTTADTFGTLATVALSITERRADMPVADIAGMHGALLAFAGNVYPDRLDTVDRVLGTCHDALAPRAPIPAGKAERELVALLSAPLEKHDVVAVLGLKHYPALLGLLRPQQQRAVALNVVRALQHRNLTVASAEHAELVLSTIAPLIRDVEGIALEASDVEDDSVLIASLVSRIQSEDLDEQLSITQVLLAQFRVLLPPVAFAAMAAFRKVLDAHAGGSLQGTRSLEDWAKLVHRTATAVAEVPDANVALQIFLMAASLSSRESSLNFITYDLFEQGFLLYEEAIPDSKREVQALASITSTLHACRLSDEDMRAALVHKASGYCGKLLRRADQCAAVLNVSQLYWQPLDEAEEGVEELPPEEGEEGAEGAAPARPAPVRDAAAVLSSLKRALRIAHALQQQILQTGRGEPEGPGLLFLQILNRYLFFFERGVSSIELGAVQNMLDLVTSELSSPACRDKAELQAFYTNTLDHIRSVQARDGPGSGLYANLRLP</sequence>
<comment type="similarity">
    <text evidence="2 6">Belongs to the VPS35 family.</text>
</comment>
<protein>
    <recommendedName>
        <fullName evidence="6">Vacuolar protein sorting-associated protein 35</fullName>
    </recommendedName>
</protein>
<gene>
    <name evidence="8" type="ORF">QBZ16_000036</name>
</gene>
<evidence type="ECO:0000256" key="2">
    <source>
        <dbReference type="ARBA" id="ARBA00006536"/>
    </source>
</evidence>
<dbReference type="InterPro" id="IPR005378">
    <property type="entry name" value="Vps35"/>
</dbReference>
<dbReference type="AlphaFoldDB" id="A0AAD9IKU7"/>
<reference evidence="8" key="1">
    <citation type="submission" date="2021-01" db="EMBL/GenBank/DDBJ databases">
        <authorList>
            <person name="Eckstrom K.M.E."/>
        </authorList>
    </citation>
    <scope>NUCLEOTIDE SEQUENCE</scope>
    <source>
        <strain evidence="8">UVCC 0001</strain>
    </source>
</reference>
<keyword evidence="3 6" id="KW-0813">Transport</keyword>
<comment type="function">
    <text evidence="6">Plays a role in vesicular protein sorting.</text>
</comment>
<dbReference type="Proteomes" id="UP001255856">
    <property type="component" value="Unassembled WGS sequence"/>
</dbReference>
<evidence type="ECO:0000256" key="5">
    <source>
        <dbReference type="ARBA" id="ARBA00023136"/>
    </source>
</evidence>